<keyword evidence="5 6" id="KW-0663">Pyridoxal phosphate</keyword>
<dbReference type="CDD" id="cd00610">
    <property type="entry name" value="OAT_like"/>
    <property type="match status" value="1"/>
</dbReference>
<dbReference type="EMBL" id="WESC01000002">
    <property type="protein sequence ID" value="KAB7742336.1"/>
    <property type="molecule type" value="Genomic_DNA"/>
</dbReference>
<dbReference type="PROSITE" id="PS00600">
    <property type="entry name" value="AA_TRANSFER_CLASS_3"/>
    <property type="match status" value="1"/>
</dbReference>
<dbReference type="FunFam" id="3.40.640.10:FF:000014">
    <property type="entry name" value="Adenosylmethionine-8-amino-7-oxononanoate aminotransferase, probable"/>
    <property type="match status" value="1"/>
</dbReference>
<keyword evidence="4 7" id="KW-0808">Transferase</keyword>
<keyword evidence="8" id="KW-1185">Reference proteome</keyword>
<dbReference type="Gene3D" id="3.40.640.10">
    <property type="entry name" value="Type I PLP-dependent aspartate aminotransferase-like (Major domain)"/>
    <property type="match status" value="1"/>
</dbReference>
<dbReference type="Pfam" id="PF00202">
    <property type="entry name" value="Aminotran_3"/>
    <property type="match status" value="1"/>
</dbReference>
<evidence type="ECO:0000256" key="3">
    <source>
        <dbReference type="ARBA" id="ARBA00022576"/>
    </source>
</evidence>
<dbReference type="GO" id="GO:0030170">
    <property type="term" value="F:pyridoxal phosphate binding"/>
    <property type="evidence" value="ECO:0007669"/>
    <property type="project" value="InterPro"/>
</dbReference>
<keyword evidence="3 7" id="KW-0032">Aminotransferase</keyword>
<dbReference type="NCBIfam" id="NF005682">
    <property type="entry name" value="PRK07480.1"/>
    <property type="match status" value="1"/>
</dbReference>
<accession>A0A6N6VLM8</accession>
<dbReference type="RefSeq" id="WP_152214758.1">
    <property type="nucleotide sequence ID" value="NZ_JBAQYD010000050.1"/>
</dbReference>
<evidence type="ECO:0000256" key="4">
    <source>
        <dbReference type="ARBA" id="ARBA00022679"/>
    </source>
</evidence>
<protein>
    <submittedName>
        <fullName evidence="7">Aminotransferase class III-fold pyridoxal phosphate-dependent enzyme</fullName>
    </submittedName>
</protein>
<dbReference type="Gene3D" id="3.90.1150.10">
    <property type="entry name" value="Aspartate Aminotransferase, domain 1"/>
    <property type="match status" value="1"/>
</dbReference>
<dbReference type="PIRSF" id="PIRSF000521">
    <property type="entry name" value="Transaminase_4ab_Lys_Orn"/>
    <property type="match status" value="1"/>
</dbReference>
<evidence type="ECO:0000256" key="5">
    <source>
        <dbReference type="ARBA" id="ARBA00022898"/>
    </source>
</evidence>
<dbReference type="SUPFAM" id="SSF53383">
    <property type="entry name" value="PLP-dependent transferases"/>
    <property type="match status" value="1"/>
</dbReference>
<proteinExistence type="inferred from homology"/>
<dbReference type="AlphaFoldDB" id="A0A6N6VLM8"/>
<dbReference type="InterPro" id="IPR015421">
    <property type="entry name" value="PyrdxlP-dep_Trfase_major"/>
</dbReference>
<dbReference type="PANTHER" id="PTHR43094">
    <property type="entry name" value="AMINOTRANSFERASE"/>
    <property type="match status" value="1"/>
</dbReference>
<dbReference type="Proteomes" id="UP000468901">
    <property type="component" value="Unassembled WGS sequence"/>
</dbReference>
<comment type="caution">
    <text evidence="7">The sequence shown here is derived from an EMBL/GenBank/DDBJ whole genome shotgun (WGS) entry which is preliminary data.</text>
</comment>
<gene>
    <name evidence="7" type="ORF">F2P47_03480</name>
</gene>
<comment type="similarity">
    <text evidence="2 6">Belongs to the class-III pyridoxal-phosphate-dependent aminotransferase family.</text>
</comment>
<evidence type="ECO:0000256" key="1">
    <source>
        <dbReference type="ARBA" id="ARBA00001933"/>
    </source>
</evidence>
<evidence type="ECO:0000313" key="7">
    <source>
        <dbReference type="EMBL" id="KAB7742336.1"/>
    </source>
</evidence>
<sequence>MSQTIAKSNQTKRWQEMDAAHHLHPFTTHHQLAKTGARVITHAKGVYLYDSEGRKLIDGMAGLWCVQVGYGREELAEAGYKALKELPYYNAFFQTTNPYTAELSQKLSEVTPKGIDRFFFANSGSEGNDSAVKIIRYFWNLQKKPNKKIFIARKKAYHGVTIAAASLSGLTSMHPQADLPMPGFVHIDCPYWYGEGGDMSPDEFGLKTARALEEKILELGADNVAAFVAEPVQGAGGLIIPPATYWGEINRICKKYDILLHVDEVICGFGRTGNWFGSQTYGIEPDMINMAKGLSSGYQPIAAVGLGGRVGDVIFNSDEEWSHGFTYSGHPVACAVALANLEVMQKEHLVEKAGGSTGAYFQKKLAELGDHPLVGETRGVGLLGAIELVKNKATREKYPSELDVGYRCRVHCFDNGLVMRAIGDTMVLSPPLVISESEIDEIFYLARKCIDLIARDLGVL</sequence>
<dbReference type="InterPro" id="IPR049704">
    <property type="entry name" value="Aminotrans_3_PPA_site"/>
</dbReference>
<dbReference type="InterPro" id="IPR015424">
    <property type="entry name" value="PyrdxlP-dep_Trfase"/>
</dbReference>
<dbReference type="GO" id="GO:0008483">
    <property type="term" value="F:transaminase activity"/>
    <property type="evidence" value="ECO:0007669"/>
    <property type="project" value="UniProtKB-KW"/>
</dbReference>
<evidence type="ECO:0000313" key="8">
    <source>
        <dbReference type="Proteomes" id="UP000468901"/>
    </source>
</evidence>
<comment type="cofactor">
    <cofactor evidence="1">
        <name>pyridoxal 5'-phosphate</name>
        <dbReference type="ChEBI" id="CHEBI:597326"/>
    </cofactor>
</comment>
<evidence type="ECO:0000256" key="6">
    <source>
        <dbReference type="RuleBase" id="RU003560"/>
    </source>
</evidence>
<reference evidence="7 8" key="1">
    <citation type="submission" date="2019-09" db="EMBL/GenBank/DDBJ databases">
        <title>Parvibaculum sedimenti sp. nov., isolated from sediment.</title>
        <authorList>
            <person name="Wang Y."/>
        </authorList>
    </citation>
    <scope>NUCLEOTIDE SEQUENCE [LARGE SCALE GENOMIC DNA]</scope>
    <source>
        <strain evidence="7 8">HXT-9</strain>
    </source>
</reference>
<evidence type="ECO:0000256" key="2">
    <source>
        <dbReference type="ARBA" id="ARBA00008954"/>
    </source>
</evidence>
<dbReference type="InterPro" id="IPR015422">
    <property type="entry name" value="PyrdxlP-dep_Trfase_small"/>
</dbReference>
<dbReference type="InterPro" id="IPR005814">
    <property type="entry name" value="Aminotrans_3"/>
</dbReference>
<dbReference type="NCBIfam" id="NF004767">
    <property type="entry name" value="PRK06105.1"/>
    <property type="match status" value="1"/>
</dbReference>
<organism evidence="7 8">
    <name type="scientific">Parvibaculum sedimenti</name>
    <dbReference type="NCBI Taxonomy" id="2608632"/>
    <lineage>
        <taxon>Bacteria</taxon>
        <taxon>Pseudomonadati</taxon>
        <taxon>Pseudomonadota</taxon>
        <taxon>Alphaproteobacteria</taxon>
        <taxon>Hyphomicrobiales</taxon>
        <taxon>Parvibaculaceae</taxon>
        <taxon>Parvibaculum</taxon>
    </lineage>
</organism>
<dbReference type="PANTHER" id="PTHR43094:SF1">
    <property type="entry name" value="AMINOTRANSFERASE CLASS-III"/>
    <property type="match status" value="1"/>
</dbReference>
<name>A0A6N6VLM8_9HYPH</name>